<gene>
    <name evidence="2" type="ORF">WG616_02920</name>
</gene>
<accession>A0ABZ2RVG4</accession>
<feature type="transmembrane region" description="Helical" evidence="1">
    <location>
        <begin position="185"/>
        <end position="209"/>
    </location>
</feature>
<feature type="transmembrane region" description="Helical" evidence="1">
    <location>
        <begin position="396"/>
        <end position="419"/>
    </location>
</feature>
<feature type="transmembrane region" description="Helical" evidence="1">
    <location>
        <begin position="130"/>
        <end position="154"/>
    </location>
</feature>
<protein>
    <recommendedName>
        <fullName evidence="4">Beta-carotene 15,15'-monooxygenase</fullName>
    </recommendedName>
</protein>
<evidence type="ECO:0000313" key="2">
    <source>
        <dbReference type="EMBL" id="WXL28294.1"/>
    </source>
</evidence>
<dbReference type="NCBIfam" id="NF045937">
    <property type="entry name" value="MSC_0624_12TM"/>
    <property type="match status" value="1"/>
</dbReference>
<evidence type="ECO:0000256" key="1">
    <source>
        <dbReference type="SAM" id="Phobius"/>
    </source>
</evidence>
<feature type="transmembrane region" description="Helical" evidence="1">
    <location>
        <begin position="221"/>
        <end position="241"/>
    </location>
</feature>
<keyword evidence="1" id="KW-0472">Membrane</keyword>
<feature type="transmembrane region" description="Helical" evidence="1">
    <location>
        <begin position="323"/>
        <end position="341"/>
    </location>
</feature>
<feature type="transmembrane region" description="Helical" evidence="1">
    <location>
        <begin position="293"/>
        <end position="317"/>
    </location>
</feature>
<feature type="transmembrane region" description="Helical" evidence="1">
    <location>
        <begin position="91"/>
        <end position="110"/>
    </location>
</feature>
<evidence type="ECO:0000313" key="3">
    <source>
        <dbReference type="Proteomes" id="UP001460679"/>
    </source>
</evidence>
<feature type="transmembrane region" description="Helical" evidence="1">
    <location>
        <begin position="261"/>
        <end position="281"/>
    </location>
</feature>
<feature type="transmembrane region" description="Helical" evidence="1">
    <location>
        <begin position="64"/>
        <end position="85"/>
    </location>
</feature>
<feature type="transmembrane region" description="Helical" evidence="1">
    <location>
        <begin position="353"/>
        <end position="376"/>
    </location>
</feature>
<evidence type="ECO:0008006" key="4">
    <source>
        <dbReference type="Google" id="ProtNLM"/>
    </source>
</evidence>
<name>A0ABZ2RVG4_9BACT</name>
<proteinExistence type="predicted"/>
<sequence length="436" mass="50932">MASRLINVDNYFSTKDLFLNNSFDASAKNFNILYNIALFFSLIVLTGFYNYRNIHKNLAPTLKYIPWFVVYVLFSIISLVIPFVWNDLKLITLFYKSFLFIILFLINFAYDFYTKIIQRKTSPISKRIILSLIISQLFKLINILILLMCLYVFVNNRTDGVENNLFVSNPLIDGFENTFFQKGGLGYVLLFLLIIAIILMIAMSQFSFIYEYNKKQYIISLLKNTNTYSISVLFSIMAWYFVKMFSNVYTEGIIIFQKPNYWLWIIFTMFSVLVIGFLIFVKIKIKNKQLLNNYFSSIGFSSFLIVLIFSLILRIFVNDKLTNTVILLMVVITALSIYQIARTIYTVPNIIRISIYILTWIMLQFVLITQQLNIELSHLDNTSMSVTSTAFNLPDIGIIIILCLSVLYLIIKSSTWIYASVFIYKRNKKGVKTYEI</sequence>
<keyword evidence="1" id="KW-0812">Transmembrane</keyword>
<feature type="transmembrane region" description="Helical" evidence="1">
    <location>
        <begin position="32"/>
        <end position="52"/>
    </location>
</feature>
<keyword evidence="1" id="KW-1133">Transmembrane helix</keyword>
<reference evidence="2" key="1">
    <citation type="submission" date="2024-03" db="EMBL/GenBank/DDBJ databases">
        <title>Complete genome sequence of Mycoplasma gypis type strain B1/T1.</title>
        <authorList>
            <person name="Spergser J."/>
        </authorList>
    </citation>
    <scope>NUCLEOTIDE SEQUENCE [LARGE SCALE GENOMIC DNA]</scope>
    <source>
        <strain evidence="2">B1/T1</strain>
    </source>
</reference>
<dbReference type="Proteomes" id="UP001460679">
    <property type="component" value="Chromosome"/>
</dbReference>
<organism evidence="2 3">
    <name type="scientific">[Mycoplasma] gypis</name>
    <dbReference type="NCBI Taxonomy" id="92404"/>
    <lineage>
        <taxon>Bacteria</taxon>
        <taxon>Bacillati</taxon>
        <taxon>Mycoplasmatota</taxon>
        <taxon>Mycoplasmoidales</taxon>
        <taxon>Metamycoplasmataceae</taxon>
        <taxon>Metamycoplasma</taxon>
    </lineage>
</organism>
<dbReference type="EMBL" id="CP148066">
    <property type="protein sequence ID" value="WXL28294.1"/>
    <property type="molecule type" value="Genomic_DNA"/>
</dbReference>
<keyword evidence="3" id="KW-1185">Reference proteome</keyword>